<comment type="caution">
    <text evidence="1">The sequence shown here is derived from an EMBL/GenBank/DDBJ whole genome shotgun (WGS) entry which is preliminary data.</text>
</comment>
<protein>
    <submittedName>
        <fullName evidence="1">Uncharacterized protein</fullName>
    </submittedName>
</protein>
<evidence type="ECO:0000313" key="1">
    <source>
        <dbReference type="EMBL" id="KKK52244.1"/>
    </source>
</evidence>
<proteinExistence type="predicted"/>
<gene>
    <name evidence="1" type="ORF">LCGC14_3106890</name>
</gene>
<organism evidence="1">
    <name type="scientific">marine sediment metagenome</name>
    <dbReference type="NCBI Taxonomy" id="412755"/>
    <lineage>
        <taxon>unclassified sequences</taxon>
        <taxon>metagenomes</taxon>
        <taxon>ecological metagenomes</taxon>
    </lineage>
</organism>
<name>A0A0F8YDR3_9ZZZZ</name>
<dbReference type="EMBL" id="LAZR01067117">
    <property type="protein sequence ID" value="KKK52244.1"/>
    <property type="molecule type" value="Genomic_DNA"/>
</dbReference>
<accession>A0A0F8YDR3</accession>
<reference evidence="1" key="1">
    <citation type="journal article" date="2015" name="Nature">
        <title>Complex archaea that bridge the gap between prokaryotes and eukaryotes.</title>
        <authorList>
            <person name="Spang A."/>
            <person name="Saw J.H."/>
            <person name="Jorgensen S.L."/>
            <person name="Zaremba-Niedzwiedzka K."/>
            <person name="Martijn J."/>
            <person name="Lind A.E."/>
            <person name="van Eijk R."/>
            <person name="Schleper C."/>
            <person name="Guy L."/>
            <person name="Ettema T.J."/>
        </authorList>
    </citation>
    <scope>NUCLEOTIDE SEQUENCE</scope>
</reference>
<dbReference type="AlphaFoldDB" id="A0A0F8YDR3"/>
<sequence length="101" mass="11886">MNLSLRGLKFKLVLTRKMIEDGARRPKGYGFAWRDFDTASLVTYPIPFNVLFRGLRRFWHWILSYKNSVLDEARIKGIHEGQRLAEAMHRAQKRAAEKLPK</sequence>